<dbReference type="InterPro" id="IPR013767">
    <property type="entry name" value="PAS_fold"/>
</dbReference>
<dbReference type="InterPro" id="IPR005467">
    <property type="entry name" value="His_kinase_dom"/>
</dbReference>
<dbReference type="InterPro" id="IPR013655">
    <property type="entry name" value="PAS_fold_3"/>
</dbReference>
<feature type="domain" description="Histidine kinase" evidence="11">
    <location>
        <begin position="1382"/>
        <end position="1609"/>
    </location>
</feature>
<dbReference type="Pfam" id="PF08447">
    <property type="entry name" value="PAS_3"/>
    <property type="match status" value="2"/>
</dbReference>
<evidence type="ECO:0000313" key="16">
    <source>
        <dbReference type="Proteomes" id="UP001165069"/>
    </source>
</evidence>
<feature type="domain" description="PAS" evidence="12">
    <location>
        <begin position="743"/>
        <end position="787"/>
    </location>
</feature>
<evidence type="ECO:0000256" key="8">
    <source>
        <dbReference type="ARBA" id="ARBA00022989"/>
    </source>
</evidence>
<name>A0ABQ5QBF0_9BACT</name>
<dbReference type="PANTHER" id="PTHR43304:SF1">
    <property type="entry name" value="PAC DOMAIN-CONTAINING PROTEIN"/>
    <property type="match status" value="1"/>
</dbReference>
<dbReference type="RefSeq" id="WP_285569314.1">
    <property type="nucleotide sequence ID" value="NZ_BSDE01000001.1"/>
</dbReference>
<dbReference type="PROSITE" id="PS50113">
    <property type="entry name" value="PAC"/>
    <property type="match status" value="3"/>
</dbReference>
<feature type="transmembrane region" description="Helical" evidence="10">
    <location>
        <begin position="12"/>
        <end position="29"/>
    </location>
</feature>
<dbReference type="SMART" id="SM00091">
    <property type="entry name" value="PAS"/>
    <property type="match status" value="8"/>
</dbReference>
<dbReference type="InterPro" id="IPR006189">
    <property type="entry name" value="CHASE_dom"/>
</dbReference>
<dbReference type="PRINTS" id="PR00344">
    <property type="entry name" value="BCTRLSENSOR"/>
</dbReference>
<dbReference type="SMART" id="SM01079">
    <property type="entry name" value="CHASE"/>
    <property type="match status" value="1"/>
</dbReference>
<dbReference type="InterPro" id="IPR000700">
    <property type="entry name" value="PAS-assoc_C"/>
</dbReference>
<dbReference type="PROSITE" id="PS50109">
    <property type="entry name" value="HIS_KIN"/>
    <property type="match status" value="1"/>
</dbReference>
<evidence type="ECO:0000256" key="7">
    <source>
        <dbReference type="ARBA" id="ARBA00022777"/>
    </source>
</evidence>
<keyword evidence="6 10" id="KW-0812">Transmembrane</keyword>
<feature type="domain" description="PAS" evidence="12">
    <location>
        <begin position="351"/>
        <end position="406"/>
    </location>
</feature>
<dbReference type="Pfam" id="PF02518">
    <property type="entry name" value="HATPase_c"/>
    <property type="match status" value="1"/>
</dbReference>
<sequence length="1610" mass="178494">MLRRPLRSPWPWLGLGISLALTLLVWQVVRRAERDRLNDLQAAQATAMARQLQARTEDMTLLLRSASGYLGRGSLPTRAEWRAYVEHLGLTTFHPGIQGMGFAEWIPRSELNAHIERLRKEGFPDYRVLPGGPLPEDPDGCSSIIYLEPMDARNPPAFGKDMLRETVRREAMARARDQDLVSLSAPVTLFQETATEVQAGTLLFAPVYRQGAPLETVADRRKAFRGWAYFPLRMSDLVTAVLARNLKLSDLRVSDRAVADAPLFDSESVAASKGPVPATEESIEVAGRTWILRMRPNALFFEEAGRKHHWEILIGGCAGSLLLFAGLVAVMGSESRARQLAQRRADELLATESRFRALFEKAPMGMAIVDSNTGQFLSANPRLGEILGYSHEALLACTFRDVTHPDHLKADLESAHQLALGTVAEVQKEKRYLHKDGHVVWGRLTMAKLPTEPGQPPRHFAVVEDISLAHQAEEERRASEQRFKGMFELSPDPITLSRLSDATLVMANPAWCGLTGIPLEEALGRPLTDLGIWPQAEARESLIQEIRVSGRVMGREALLRHRGGSERHVLVTAQALRLGDEDLVLMLGKDVTAFMEMERSLQDSESRLRTLGNQLPDGFLFTFLEVPGGTSRFTYLSSGVERLCGVTVEAALEDPRRLFHLMDPDQVAAFREATTASSRELTPFIMDLRQKGPNGDRRWLRVSSMPRAQAGGAVIWDGVSIDITEQQQALAAIEESRFRLERQAKRYARLLATSRDAIHVIDPRGRLREWNPAFLEHLGYSETEAPGLRVFDWDHQWSEAELLEKIAAAIHAPQRFETVHRRKDGTLRHVELNATGIELDGEKLLYVSARDMTDATVARQALDASRRRYQGLFDLCPDGISVTRLRDGTLVEVNAAWEAMFGFTREEALGRTTGDLGVYARLEDRQALLDQISRSGAVSTVMLNLRRKDGTPLIAEVNGRVTEVGDERCLVVVLRDETLKETMKASLQESEARFRTVVEESPVALFIHRQGRFVYLNPAATAMLRASRPEDLVGQSVLDRIHPEDLEAVRERMRLGAEQGQVAPPMEERFFTLDGEVMTGEVQARPIIYEGQPATLVYAQDIGPRKAAEAAFRESESRFRTVAEESPVAIFVYREDRFIYVNPAGVALMKARVPEDLLGTSMIERVHPARRELVRSRVSEAVRTGQPKPVGEEQLLALDGTVLDVEVQGRPIVYGGLPAVMAFVQDISQRKRATEALVESEARFRSLADTAPVLIWLSDPNGLCTYFNQSWIAWTGLDPELAYGKGWAAFIHPEDLPRCAEAAAAQFEAKAPFTLEFRLRHHSGAYRWISDRGTPRFAADGSFLGYIGAGIDIQDLKDAEAAVWNSEFRARKAESLVLMAGGIAHDFNNLFQGVLGYLEIATSKAGDNAPLVRTLNKAVDTLRKAIGLSWKMLDFSGRGLMRLESLDLETWLPACLATLHLELPPNFQLDLACESVPFIDADPSKLEQVLKAVVDNAREAAGGEGGCAHVRLRADFGEDHPGPTSPGVWPLARPDCPATVCLEIFDEGPGLRADQLNLICDPFYTTKELGRGLGLAAAVGILRAHRAGLHILSGEGKGLILRMHFPPGGA</sequence>
<evidence type="ECO:0000256" key="2">
    <source>
        <dbReference type="ARBA" id="ARBA00004370"/>
    </source>
</evidence>
<feature type="transmembrane region" description="Helical" evidence="10">
    <location>
        <begin position="312"/>
        <end position="332"/>
    </location>
</feature>
<dbReference type="EMBL" id="BSDE01000001">
    <property type="protein sequence ID" value="GLH71775.1"/>
    <property type="molecule type" value="Genomic_DNA"/>
</dbReference>
<evidence type="ECO:0000256" key="4">
    <source>
        <dbReference type="ARBA" id="ARBA00022553"/>
    </source>
</evidence>
<feature type="domain" description="PAS" evidence="12">
    <location>
        <begin position="1240"/>
        <end position="1295"/>
    </location>
</feature>
<feature type="domain" description="PAS" evidence="12">
    <location>
        <begin position="479"/>
        <end position="525"/>
    </location>
</feature>
<evidence type="ECO:0000256" key="5">
    <source>
        <dbReference type="ARBA" id="ARBA00022679"/>
    </source>
</evidence>
<evidence type="ECO:0000256" key="3">
    <source>
        <dbReference type="ARBA" id="ARBA00012438"/>
    </source>
</evidence>
<dbReference type="SMART" id="SM00086">
    <property type="entry name" value="PAC"/>
    <property type="match status" value="8"/>
</dbReference>
<dbReference type="PROSITE" id="PS50839">
    <property type="entry name" value="CHASE"/>
    <property type="match status" value="1"/>
</dbReference>
<feature type="domain" description="PAC" evidence="13">
    <location>
        <begin position="684"/>
        <end position="735"/>
    </location>
</feature>
<feature type="domain" description="PAS" evidence="12">
    <location>
        <begin position="1115"/>
        <end position="1185"/>
    </location>
</feature>
<dbReference type="PROSITE" id="PS50112">
    <property type="entry name" value="PAS"/>
    <property type="match status" value="7"/>
</dbReference>
<dbReference type="SUPFAM" id="SSF55785">
    <property type="entry name" value="PYP-like sensor domain (PAS domain)"/>
    <property type="match status" value="8"/>
</dbReference>
<dbReference type="Gene3D" id="3.30.565.10">
    <property type="entry name" value="Histidine kinase-like ATPase, C-terminal domain"/>
    <property type="match status" value="1"/>
</dbReference>
<feature type="domain" description="PAC" evidence="13">
    <location>
        <begin position="1313"/>
        <end position="1365"/>
    </location>
</feature>
<organism evidence="15 16">
    <name type="scientific">Geothrix limicola</name>
    <dbReference type="NCBI Taxonomy" id="2927978"/>
    <lineage>
        <taxon>Bacteria</taxon>
        <taxon>Pseudomonadati</taxon>
        <taxon>Acidobacteriota</taxon>
        <taxon>Holophagae</taxon>
        <taxon>Holophagales</taxon>
        <taxon>Holophagaceae</taxon>
        <taxon>Geothrix</taxon>
    </lineage>
</organism>
<dbReference type="EC" id="2.7.13.3" evidence="3"/>
<dbReference type="SMART" id="SM00387">
    <property type="entry name" value="HATPase_c"/>
    <property type="match status" value="1"/>
</dbReference>
<dbReference type="Pfam" id="PF00989">
    <property type="entry name" value="PAS"/>
    <property type="match status" value="5"/>
</dbReference>
<keyword evidence="16" id="KW-1185">Reference proteome</keyword>
<dbReference type="Gene3D" id="1.10.287.130">
    <property type="match status" value="1"/>
</dbReference>
<protein>
    <recommendedName>
        <fullName evidence="3">histidine kinase</fullName>
        <ecNumber evidence="3">2.7.13.3</ecNumber>
    </recommendedName>
</protein>
<evidence type="ECO:0000256" key="10">
    <source>
        <dbReference type="SAM" id="Phobius"/>
    </source>
</evidence>
<accession>A0ABQ5QBF0</accession>
<keyword evidence="7" id="KW-0418">Kinase</keyword>
<gene>
    <name evidence="15" type="ORF">GETHLI_02770</name>
</gene>
<comment type="caution">
    <text evidence="15">The sequence shown here is derived from an EMBL/GenBank/DDBJ whole genome shotgun (WGS) entry which is preliminary data.</text>
</comment>
<keyword evidence="8 10" id="KW-1133">Transmembrane helix</keyword>
<dbReference type="Proteomes" id="UP001165069">
    <property type="component" value="Unassembled WGS sequence"/>
</dbReference>
<evidence type="ECO:0000256" key="6">
    <source>
        <dbReference type="ARBA" id="ARBA00022692"/>
    </source>
</evidence>
<dbReference type="PANTHER" id="PTHR43304">
    <property type="entry name" value="PHYTOCHROME-LIKE PROTEIN CPH1"/>
    <property type="match status" value="1"/>
</dbReference>
<feature type="domain" description="PAC" evidence="13">
    <location>
        <begin position="426"/>
        <end position="478"/>
    </location>
</feature>
<dbReference type="Pfam" id="PF03924">
    <property type="entry name" value="CHASE"/>
    <property type="match status" value="1"/>
</dbReference>
<evidence type="ECO:0000256" key="9">
    <source>
        <dbReference type="ARBA" id="ARBA00023136"/>
    </source>
</evidence>
<dbReference type="CDD" id="cd00130">
    <property type="entry name" value="PAS"/>
    <property type="match status" value="8"/>
</dbReference>
<dbReference type="NCBIfam" id="TIGR00229">
    <property type="entry name" value="sensory_box"/>
    <property type="match status" value="8"/>
</dbReference>
<feature type="domain" description="CHASE" evidence="14">
    <location>
        <begin position="144"/>
        <end position="251"/>
    </location>
</feature>
<dbReference type="Gene3D" id="3.30.450.350">
    <property type="entry name" value="CHASE domain"/>
    <property type="match status" value="1"/>
</dbReference>
<keyword evidence="5" id="KW-0808">Transferase</keyword>
<reference evidence="15 16" key="1">
    <citation type="journal article" date="2023" name="Antonie Van Leeuwenhoek">
        <title>Mesoterricola silvestris gen. nov., sp. nov., Mesoterricola sediminis sp. nov., Geothrix oryzae sp. nov., Geothrix edaphica sp. nov., Geothrix rubra sp. nov., and Geothrix limicola sp. nov., six novel members of Acidobacteriota isolated from soils.</title>
        <authorList>
            <person name="Itoh H."/>
            <person name="Sugisawa Y."/>
            <person name="Mise K."/>
            <person name="Xu Z."/>
            <person name="Kuniyasu M."/>
            <person name="Ushijima N."/>
            <person name="Kawano K."/>
            <person name="Kobayashi E."/>
            <person name="Shiratori Y."/>
            <person name="Masuda Y."/>
            <person name="Senoo K."/>
        </authorList>
    </citation>
    <scope>NUCLEOTIDE SEQUENCE [LARGE SCALE GENOMIC DNA]</scope>
    <source>
        <strain evidence="15 16">Red804</strain>
    </source>
</reference>
<dbReference type="InterPro" id="IPR004358">
    <property type="entry name" value="Sig_transdc_His_kin-like_C"/>
</dbReference>
<dbReference type="SUPFAM" id="SSF55874">
    <property type="entry name" value="ATPase domain of HSP90 chaperone/DNA topoisomerase II/histidine kinase"/>
    <property type="match status" value="1"/>
</dbReference>
<dbReference type="InterPro" id="IPR036890">
    <property type="entry name" value="HATPase_C_sf"/>
</dbReference>
<dbReference type="Gene3D" id="3.30.450.20">
    <property type="entry name" value="PAS domain"/>
    <property type="match status" value="8"/>
</dbReference>
<dbReference type="CDD" id="cd00075">
    <property type="entry name" value="HATPase"/>
    <property type="match status" value="1"/>
</dbReference>
<comment type="catalytic activity">
    <reaction evidence="1">
        <text>ATP + protein L-histidine = ADP + protein N-phospho-L-histidine.</text>
        <dbReference type="EC" id="2.7.13.3"/>
    </reaction>
</comment>
<dbReference type="InterPro" id="IPR035965">
    <property type="entry name" value="PAS-like_dom_sf"/>
</dbReference>
<evidence type="ECO:0000256" key="1">
    <source>
        <dbReference type="ARBA" id="ARBA00000085"/>
    </source>
</evidence>
<dbReference type="InterPro" id="IPR000014">
    <property type="entry name" value="PAS"/>
</dbReference>
<keyword evidence="9 10" id="KW-0472">Membrane</keyword>
<feature type="domain" description="PAS" evidence="12">
    <location>
        <begin position="887"/>
        <end position="935"/>
    </location>
</feature>
<dbReference type="InterPro" id="IPR052162">
    <property type="entry name" value="Sensor_kinase/Photoreceptor"/>
</dbReference>
<dbReference type="InterPro" id="IPR042240">
    <property type="entry name" value="CHASE_sf"/>
</dbReference>
<comment type="subcellular location">
    <subcellularLocation>
        <location evidence="2">Membrane</location>
    </subcellularLocation>
</comment>
<evidence type="ECO:0000259" key="12">
    <source>
        <dbReference type="PROSITE" id="PS50112"/>
    </source>
</evidence>
<evidence type="ECO:0000259" key="13">
    <source>
        <dbReference type="PROSITE" id="PS50113"/>
    </source>
</evidence>
<proteinExistence type="predicted"/>
<dbReference type="InterPro" id="IPR003594">
    <property type="entry name" value="HATPase_dom"/>
</dbReference>
<evidence type="ECO:0000313" key="15">
    <source>
        <dbReference type="EMBL" id="GLH71775.1"/>
    </source>
</evidence>
<evidence type="ECO:0000259" key="11">
    <source>
        <dbReference type="PROSITE" id="PS50109"/>
    </source>
</evidence>
<evidence type="ECO:0000259" key="14">
    <source>
        <dbReference type="PROSITE" id="PS50839"/>
    </source>
</evidence>
<dbReference type="InterPro" id="IPR001610">
    <property type="entry name" value="PAC"/>
</dbReference>
<keyword evidence="4" id="KW-0597">Phosphoprotein</keyword>
<feature type="domain" description="PAS" evidence="12">
    <location>
        <begin position="990"/>
        <end position="1060"/>
    </location>
</feature>